<comment type="caution">
    <text evidence="6">The sequence shown here is derived from an EMBL/GenBank/DDBJ whole genome shotgun (WGS) entry which is preliminary data.</text>
</comment>
<dbReference type="NCBIfam" id="NF033788">
    <property type="entry name" value="HTH_metalloreg"/>
    <property type="match status" value="1"/>
</dbReference>
<keyword evidence="2" id="KW-0805">Transcription regulation</keyword>
<dbReference type="RefSeq" id="WP_113953944.1">
    <property type="nucleotide sequence ID" value="NZ_QNRT01000002.1"/>
</dbReference>
<keyword evidence="4" id="KW-0804">Transcription</keyword>
<dbReference type="InterPro" id="IPR001845">
    <property type="entry name" value="HTH_ArsR_DNA-bd_dom"/>
</dbReference>
<dbReference type="Pfam" id="PF01022">
    <property type="entry name" value="HTH_5"/>
    <property type="match status" value="1"/>
</dbReference>
<organism evidence="6 7">
    <name type="scientific">Arenicella xantha</name>
    <dbReference type="NCBI Taxonomy" id="644221"/>
    <lineage>
        <taxon>Bacteria</taxon>
        <taxon>Pseudomonadati</taxon>
        <taxon>Pseudomonadota</taxon>
        <taxon>Gammaproteobacteria</taxon>
        <taxon>Arenicellales</taxon>
        <taxon>Arenicellaceae</taxon>
        <taxon>Arenicella</taxon>
    </lineage>
</organism>
<dbReference type="InterPro" id="IPR051081">
    <property type="entry name" value="HTH_MetalResp_TranReg"/>
</dbReference>
<dbReference type="SUPFAM" id="SSF46785">
    <property type="entry name" value="Winged helix' DNA-binding domain"/>
    <property type="match status" value="1"/>
</dbReference>
<dbReference type="FunFam" id="1.10.10.10:FF:000279">
    <property type="entry name" value="Transcriptional regulator, ArsR family"/>
    <property type="match status" value="1"/>
</dbReference>
<dbReference type="GO" id="GO:0046685">
    <property type="term" value="P:response to arsenic-containing substance"/>
    <property type="evidence" value="ECO:0007669"/>
    <property type="project" value="UniProtKB-KW"/>
</dbReference>
<evidence type="ECO:0000256" key="2">
    <source>
        <dbReference type="ARBA" id="ARBA00023015"/>
    </source>
</evidence>
<feature type="domain" description="HTH arsR-type" evidence="5">
    <location>
        <begin position="1"/>
        <end position="95"/>
    </location>
</feature>
<dbReference type="Proteomes" id="UP000253083">
    <property type="component" value="Unassembled WGS sequence"/>
</dbReference>
<dbReference type="EMBL" id="QNRT01000002">
    <property type="protein sequence ID" value="RBP51150.1"/>
    <property type="molecule type" value="Genomic_DNA"/>
</dbReference>
<name>A0A395JR04_9GAMM</name>
<proteinExistence type="predicted"/>
<protein>
    <submittedName>
        <fullName evidence="6">ArsR family transcriptional regulator</fullName>
    </submittedName>
</protein>
<accession>A0A395JR04</accession>
<dbReference type="InterPro" id="IPR011991">
    <property type="entry name" value="ArsR-like_HTH"/>
</dbReference>
<evidence type="ECO:0000313" key="7">
    <source>
        <dbReference type="Proteomes" id="UP000253083"/>
    </source>
</evidence>
<reference evidence="6 7" key="1">
    <citation type="submission" date="2018-06" db="EMBL/GenBank/DDBJ databases">
        <title>Genomic Encyclopedia of Type Strains, Phase IV (KMG-IV): sequencing the most valuable type-strain genomes for metagenomic binning, comparative biology and taxonomic classification.</title>
        <authorList>
            <person name="Goeker M."/>
        </authorList>
    </citation>
    <scope>NUCLEOTIDE SEQUENCE [LARGE SCALE GENOMIC DNA]</scope>
    <source>
        <strain evidence="6 7">DSM 24032</strain>
    </source>
</reference>
<dbReference type="OrthoDB" id="9793058at2"/>
<dbReference type="PROSITE" id="PS50987">
    <property type="entry name" value="HTH_ARSR_2"/>
    <property type="match status" value="1"/>
</dbReference>
<dbReference type="GO" id="GO:0003700">
    <property type="term" value="F:DNA-binding transcription factor activity"/>
    <property type="evidence" value="ECO:0007669"/>
    <property type="project" value="InterPro"/>
</dbReference>
<evidence type="ECO:0000256" key="3">
    <source>
        <dbReference type="ARBA" id="ARBA00023125"/>
    </source>
</evidence>
<evidence type="ECO:0000313" key="6">
    <source>
        <dbReference type="EMBL" id="RBP51150.1"/>
    </source>
</evidence>
<dbReference type="InParanoid" id="A0A395JR04"/>
<dbReference type="NCBIfam" id="NF007528">
    <property type="entry name" value="PRK10141.1"/>
    <property type="match status" value="1"/>
</dbReference>
<dbReference type="AlphaFoldDB" id="A0A395JR04"/>
<dbReference type="InterPro" id="IPR036390">
    <property type="entry name" value="WH_DNA-bd_sf"/>
</dbReference>
<keyword evidence="3" id="KW-0238">DNA-binding</keyword>
<keyword evidence="1" id="KW-0059">Arsenical resistance</keyword>
<dbReference type="GO" id="GO:0003677">
    <property type="term" value="F:DNA binding"/>
    <property type="evidence" value="ECO:0007669"/>
    <property type="project" value="UniProtKB-KW"/>
</dbReference>
<evidence type="ECO:0000256" key="4">
    <source>
        <dbReference type="ARBA" id="ARBA00023163"/>
    </source>
</evidence>
<evidence type="ECO:0000256" key="1">
    <source>
        <dbReference type="ARBA" id="ARBA00022849"/>
    </source>
</evidence>
<dbReference type="Gene3D" id="1.10.10.10">
    <property type="entry name" value="Winged helix-like DNA-binding domain superfamily/Winged helix DNA-binding domain"/>
    <property type="match status" value="1"/>
</dbReference>
<dbReference type="InterPro" id="IPR036388">
    <property type="entry name" value="WH-like_DNA-bd_sf"/>
</dbReference>
<dbReference type="FunCoup" id="A0A395JR04">
    <property type="interactions" value="238"/>
</dbReference>
<dbReference type="PANTHER" id="PTHR33154:SF18">
    <property type="entry name" value="ARSENICAL RESISTANCE OPERON REPRESSOR"/>
    <property type="match status" value="1"/>
</dbReference>
<dbReference type="PRINTS" id="PR00778">
    <property type="entry name" value="HTHARSR"/>
</dbReference>
<sequence>MINPSQLFKCLADETRLLATLLIYKEGELCVCELMEAMDDSQPKVSRHLAQLRACGLLTDRRQGQWVYYSLNSDLPEWAVGALDAACVGYRKPLDIALKTLSTSKERPNRC</sequence>
<dbReference type="CDD" id="cd00090">
    <property type="entry name" value="HTH_ARSR"/>
    <property type="match status" value="1"/>
</dbReference>
<keyword evidence="7" id="KW-1185">Reference proteome</keyword>
<dbReference type="SMART" id="SM00418">
    <property type="entry name" value="HTH_ARSR"/>
    <property type="match status" value="1"/>
</dbReference>
<gene>
    <name evidence="6" type="ORF">DFR28_102569</name>
</gene>
<evidence type="ECO:0000259" key="5">
    <source>
        <dbReference type="PROSITE" id="PS50987"/>
    </source>
</evidence>
<dbReference type="PANTHER" id="PTHR33154">
    <property type="entry name" value="TRANSCRIPTIONAL REGULATOR, ARSR FAMILY"/>
    <property type="match status" value="1"/>
</dbReference>